<comment type="caution">
    <text evidence="1">The sequence shown here is derived from an EMBL/GenBank/DDBJ whole genome shotgun (WGS) entry which is preliminary data.</text>
</comment>
<dbReference type="Proteomes" id="UP000698752">
    <property type="component" value="Unassembled WGS sequence"/>
</dbReference>
<name>A0ABS5EM57_9PROT</name>
<dbReference type="RefSeq" id="WP_211870815.1">
    <property type="nucleotide sequence ID" value="NZ_JAAEDI010000024.1"/>
</dbReference>
<evidence type="ECO:0000313" key="1">
    <source>
        <dbReference type="EMBL" id="MBR0652099.1"/>
    </source>
</evidence>
<dbReference type="EMBL" id="JAAEDI010000024">
    <property type="protein sequence ID" value="MBR0652099.1"/>
    <property type="molecule type" value="Genomic_DNA"/>
</dbReference>
<gene>
    <name evidence="1" type="ORF">GXW78_20760</name>
</gene>
<organism evidence="1 2">
    <name type="scientific">Neoroseomonas terrae</name>
    <dbReference type="NCBI Taxonomy" id="424799"/>
    <lineage>
        <taxon>Bacteria</taxon>
        <taxon>Pseudomonadati</taxon>
        <taxon>Pseudomonadota</taxon>
        <taxon>Alphaproteobacteria</taxon>
        <taxon>Acetobacterales</taxon>
        <taxon>Acetobacteraceae</taxon>
        <taxon>Neoroseomonas</taxon>
    </lineage>
</organism>
<keyword evidence="2" id="KW-1185">Reference proteome</keyword>
<sequence length="105" mass="11536">MALSDTRRIILSQASQRADRLAIPPERLPAAARQTVAKSLLKQGLVSDEPASACSTRDAWQIEGRTRLLRITGVGCAPSGWSLIRTVLPWRRRSHPRQPTGPTCP</sequence>
<accession>A0ABS5EM57</accession>
<proteinExistence type="predicted"/>
<reference evidence="2" key="1">
    <citation type="journal article" date="2021" name="Syst. Appl. Microbiol.">
        <title>Roseomonas hellenica sp. nov., isolated from roots of wild-growing Alkanna tinctoria.</title>
        <authorList>
            <person name="Rat A."/>
            <person name="Naranjo H.D."/>
            <person name="Lebbe L."/>
            <person name="Cnockaert M."/>
            <person name="Krigas N."/>
            <person name="Grigoriadou K."/>
            <person name="Maloupa E."/>
            <person name="Willems A."/>
        </authorList>
    </citation>
    <scope>NUCLEOTIDE SEQUENCE [LARGE SCALE GENOMIC DNA]</scope>
    <source>
        <strain evidence="2">LMG 31159</strain>
    </source>
</reference>
<evidence type="ECO:0000313" key="2">
    <source>
        <dbReference type="Proteomes" id="UP000698752"/>
    </source>
</evidence>
<protein>
    <submittedName>
        <fullName evidence="1">Uncharacterized protein</fullName>
    </submittedName>
</protein>